<keyword evidence="1" id="KW-1133">Transmembrane helix</keyword>
<protein>
    <submittedName>
        <fullName evidence="3">Zf-HC2 domain-containing protein</fullName>
    </submittedName>
</protein>
<keyword evidence="1" id="KW-0472">Membrane</keyword>
<evidence type="ECO:0000259" key="2">
    <source>
        <dbReference type="Pfam" id="PF13490"/>
    </source>
</evidence>
<dbReference type="Proteomes" id="UP001595752">
    <property type="component" value="Unassembled WGS sequence"/>
</dbReference>
<feature type="transmembrane region" description="Helical" evidence="1">
    <location>
        <begin position="88"/>
        <end position="107"/>
    </location>
</feature>
<evidence type="ECO:0000313" key="4">
    <source>
        <dbReference type="Proteomes" id="UP001595752"/>
    </source>
</evidence>
<feature type="domain" description="Putative zinc-finger" evidence="2">
    <location>
        <begin position="3"/>
        <end position="37"/>
    </location>
</feature>
<evidence type="ECO:0000256" key="1">
    <source>
        <dbReference type="SAM" id="Phobius"/>
    </source>
</evidence>
<keyword evidence="4" id="KW-1185">Reference proteome</keyword>
<accession>A0ABV8AY13</accession>
<sequence>MKCVEYIDFMHDYLDGDITKENETILKEHLHSCESCQQHFKELKKAIAFVQSTSHIEAPTNFTMNVMAHLPKENRQAKFNRWFKMHPFMTAASLFILLMFGSLMSSWTNSQEFSVSKQKGLIINEETVVVPEGKVVEGDIVVRNGDIKIEGKVNGNVTVINGNQYLASAGQVTGKVEELDQLFEWVWYTFKSNVKNALNISENK</sequence>
<comment type="caution">
    <text evidence="3">The sequence shown here is derived from an EMBL/GenBank/DDBJ whole genome shotgun (WGS) entry which is preliminary data.</text>
</comment>
<organism evidence="3 4">
    <name type="scientific">Bacillus songklensis</name>
    <dbReference type="NCBI Taxonomy" id="1069116"/>
    <lineage>
        <taxon>Bacteria</taxon>
        <taxon>Bacillati</taxon>
        <taxon>Bacillota</taxon>
        <taxon>Bacilli</taxon>
        <taxon>Bacillales</taxon>
        <taxon>Bacillaceae</taxon>
        <taxon>Bacillus</taxon>
    </lineage>
</organism>
<dbReference type="Pfam" id="PF13490">
    <property type="entry name" value="zf-HC2"/>
    <property type="match status" value="1"/>
</dbReference>
<gene>
    <name evidence="3" type="ORF">ACFOU2_02850</name>
</gene>
<name>A0ABV8AY13_9BACI</name>
<dbReference type="RefSeq" id="WP_377912008.1">
    <property type="nucleotide sequence ID" value="NZ_JBHRZT010000017.1"/>
</dbReference>
<keyword evidence="1" id="KW-0812">Transmembrane</keyword>
<evidence type="ECO:0000313" key="3">
    <source>
        <dbReference type="EMBL" id="MFC3882485.1"/>
    </source>
</evidence>
<proteinExistence type="predicted"/>
<dbReference type="EMBL" id="JBHRZT010000017">
    <property type="protein sequence ID" value="MFC3882485.1"/>
    <property type="molecule type" value="Genomic_DNA"/>
</dbReference>
<dbReference type="InterPro" id="IPR027383">
    <property type="entry name" value="Znf_put"/>
</dbReference>
<reference evidence="4" key="1">
    <citation type="journal article" date="2019" name="Int. J. Syst. Evol. Microbiol.">
        <title>The Global Catalogue of Microorganisms (GCM) 10K type strain sequencing project: providing services to taxonomists for standard genome sequencing and annotation.</title>
        <authorList>
            <consortium name="The Broad Institute Genomics Platform"/>
            <consortium name="The Broad Institute Genome Sequencing Center for Infectious Disease"/>
            <person name="Wu L."/>
            <person name="Ma J."/>
        </authorList>
    </citation>
    <scope>NUCLEOTIDE SEQUENCE [LARGE SCALE GENOMIC DNA]</scope>
    <source>
        <strain evidence="4">CCUG 61889</strain>
    </source>
</reference>